<accession>A0A4S2LJJ2</accession>
<gene>
    <name evidence="1" type="ORF">CRM22_006717</name>
</gene>
<proteinExistence type="predicted"/>
<reference evidence="1 2" key="1">
    <citation type="journal article" date="2019" name="BMC Genomics">
        <title>New insights from Opisthorchis felineus genome: update on genomics of the epidemiologically important liver flukes.</title>
        <authorList>
            <person name="Ershov N.I."/>
            <person name="Mordvinov V.A."/>
            <person name="Prokhortchouk E.B."/>
            <person name="Pakharukova M.Y."/>
            <person name="Gunbin K.V."/>
            <person name="Ustyantsev K."/>
            <person name="Genaev M.A."/>
            <person name="Blinov A.G."/>
            <person name="Mazur A."/>
            <person name="Boulygina E."/>
            <person name="Tsygankova S."/>
            <person name="Khrameeva E."/>
            <person name="Chekanov N."/>
            <person name="Fan G."/>
            <person name="Xiao A."/>
            <person name="Zhang H."/>
            <person name="Xu X."/>
            <person name="Yang H."/>
            <person name="Solovyev V."/>
            <person name="Lee S.M."/>
            <person name="Liu X."/>
            <person name="Afonnikov D.A."/>
            <person name="Skryabin K.G."/>
        </authorList>
    </citation>
    <scope>NUCLEOTIDE SEQUENCE [LARGE SCALE GENOMIC DNA]</scope>
    <source>
        <strain evidence="1">AK-0245</strain>
        <tissue evidence="1">Whole organism</tissue>
    </source>
</reference>
<sequence length="151" mass="16852">MEEDCSNADRLDEPDMQTDQRGGYRCLICSNSFPCLSAAERQHGVHATTADFYCNVCEKVFKTAYWFQQHTGRPRATEIHPRVSISSKLVQESEERGNPCPEYGKCHSGKSVLASAIRTPGGKASKLRGVWGVIWPNIVILSTVKNHARNQ</sequence>
<evidence type="ECO:0008006" key="3">
    <source>
        <dbReference type="Google" id="ProtNLM"/>
    </source>
</evidence>
<dbReference type="Proteomes" id="UP000308267">
    <property type="component" value="Unassembled WGS sequence"/>
</dbReference>
<organism evidence="1 2">
    <name type="scientific">Opisthorchis felineus</name>
    <dbReference type="NCBI Taxonomy" id="147828"/>
    <lineage>
        <taxon>Eukaryota</taxon>
        <taxon>Metazoa</taxon>
        <taxon>Spiralia</taxon>
        <taxon>Lophotrochozoa</taxon>
        <taxon>Platyhelminthes</taxon>
        <taxon>Trematoda</taxon>
        <taxon>Digenea</taxon>
        <taxon>Opisthorchiida</taxon>
        <taxon>Opisthorchiata</taxon>
        <taxon>Opisthorchiidae</taxon>
        <taxon>Opisthorchis</taxon>
    </lineage>
</organism>
<name>A0A4S2LJJ2_OPIFE</name>
<keyword evidence="2" id="KW-1185">Reference proteome</keyword>
<dbReference type="AlphaFoldDB" id="A0A4S2LJJ2"/>
<dbReference type="Gene3D" id="3.30.160.60">
    <property type="entry name" value="Classic Zinc Finger"/>
    <property type="match status" value="1"/>
</dbReference>
<dbReference type="EMBL" id="SJOL01007034">
    <property type="protein sequence ID" value="TGZ63795.1"/>
    <property type="molecule type" value="Genomic_DNA"/>
</dbReference>
<dbReference type="InterPro" id="IPR036236">
    <property type="entry name" value="Znf_C2H2_sf"/>
</dbReference>
<evidence type="ECO:0000313" key="1">
    <source>
        <dbReference type="EMBL" id="TGZ63795.1"/>
    </source>
</evidence>
<protein>
    <recommendedName>
        <fullName evidence="3">C2H2-type domain-containing protein</fullName>
    </recommendedName>
</protein>
<comment type="caution">
    <text evidence="1">The sequence shown here is derived from an EMBL/GenBank/DDBJ whole genome shotgun (WGS) entry which is preliminary data.</text>
</comment>
<evidence type="ECO:0000313" key="2">
    <source>
        <dbReference type="Proteomes" id="UP000308267"/>
    </source>
</evidence>
<dbReference type="SUPFAM" id="SSF57667">
    <property type="entry name" value="beta-beta-alpha zinc fingers"/>
    <property type="match status" value="1"/>
</dbReference>